<protein>
    <submittedName>
        <fullName evidence="1">Uncharacterized protein</fullName>
    </submittedName>
</protein>
<gene>
    <name evidence="1" type="ORF">M409DRAFT_61776</name>
</gene>
<reference evidence="1" key="1">
    <citation type="journal article" date="2020" name="Stud. Mycol.">
        <title>101 Dothideomycetes genomes: a test case for predicting lifestyles and emergence of pathogens.</title>
        <authorList>
            <person name="Haridas S."/>
            <person name="Albert R."/>
            <person name="Binder M."/>
            <person name="Bloem J."/>
            <person name="Labutti K."/>
            <person name="Salamov A."/>
            <person name="Andreopoulos B."/>
            <person name="Baker S."/>
            <person name="Barry K."/>
            <person name="Bills G."/>
            <person name="Bluhm B."/>
            <person name="Cannon C."/>
            <person name="Castanera R."/>
            <person name="Culley D."/>
            <person name="Daum C."/>
            <person name="Ezra D."/>
            <person name="Gonzalez J."/>
            <person name="Henrissat B."/>
            <person name="Kuo A."/>
            <person name="Liang C."/>
            <person name="Lipzen A."/>
            <person name="Lutzoni F."/>
            <person name="Magnuson J."/>
            <person name="Mondo S."/>
            <person name="Nolan M."/>
            <person name="Ohm R."/>
            <person name="Pangilinan J."/>
            <person name="Park H.-J."/>
            <person name="Ramirez L."/>
            <person name="Alfaro M."/>
            <person name="Sun H."/>
            <person name="Tritt A."/>
            <person name="Yoshinaga Y."/>
            <person name="Zwiers L.-H."/>
            <person name="Turgeon B."/>
            <person name="Goodwin S."/>
            <person name="Spatafora J."/>
            <person name="Crous P."/>
            <person name="Grigoriev I."/>
        </authorList>
    </citation>
    <scope>NUCLEOTIDE SEQUENCE</scope>
    <source>
        <strain evidence="1">ATCC 36951</strain>
    </source>
</reference>
<keyword evidence="2" id="KW-1185">Reference proteome</keyword>
<dbReference type="RefSeq" id="XP_033659192.1">
    <property type="nucleotide sequence ID" value="XM_033814876.1"/>
</dbReference>
<evidence type="ECO:0000313" key="1">
    <source>
        <dbReference type="EMBL" id="KAF2158303.1"/>
    </source>
</evidence>
<sequence>MSLNPDTASRNQSIWKGIDLDVLEHRTQKLCNNKHVGARRPCASTLPSDRDSLYPMPLEVERSLADDFAFIAASQPRVGSVSAVAVEQQETAASLIMTFAANEGVSDEVAETVNKIMETLRRHAGK</sequence>
<dbReference type="EMBL" id="ML993707">
    <property type="protein sequence ID" value="KAF2158303.1"/>
    <property type="molecule type" value="Genomic_DNA"/>
</dbReference>
<dbReference type="GeneID" id="54568148"/>
<accession>A0A6A6BUX1</accession>
<dbReference type="OrthoDB" id="3644624at2759"/>
<evidence type="ECO:0000313" key="2">
    <source>
        <dbReference type="Proteomes" id="UP000799537"/>
    </source>
</evidence>
<feature type="non-terminal residue" evidence="1">
    <location>
        <position position="126"/>
    </location>
</feature>
<proteinExistence type="predicted"/>
<dbReference type="AlphaFoldDB" id="A0A6A6BUX1"/>
<name>A0A6A6BUX1_ZASCE</name>
<organism evidence="1 2">
    <name type="scientific">Zasmidium cellare ATCC 36951</name>
    <dbReference type="NCBI Taxonomy" id="1080233"/>
    <lineage>
        <taxon>Eukaryota</taxon>
        <taxon>Fungi</taxon>
        <taxon>Dikarya</taxon>
        <taxon>Ascomycota</taxon>
        <taxon>Pezizomycotina</taxon>
        <taxon>Dothideomycetes</taxon>
        <taxon>Dothideomycetidae</taxon>
        <taxon>Mycosphaerellales</taxon>
        <taxon>Mycosphaerellaceae</taxon>
        <taxon>Zasmidium</taxon>
    </lineage>
</organism>
<dbReference type="Proteomes" id="UP000799537">
    <property type="component" value="Unassembled WGS sequence"/>
</dbReference>